<dbReference type="InterPro" id="IPR012340">
    <property type="entry name" value="NA-bd_OB-fold"/>
</dbReference>
<gene>
    <name evidence="2" type="ORF">FB45DRAFT_931632</name>
</gene>
<dbReference type="Proteomes" id="UP001221142">
    <property type="component" value="Unassembled WGS sequence"/>
</dbReference>
<evidence type="ECO:0000256" key="1">
    <source>
        <dbReference type="SAM" id="MobiDB-lite"/>
    </source>
</evidence>
<protein>
    <submittedName>
        <fullName evidence="2">Uncharacterized protein</fullName>
    </submittedName>
</protein>
<sequence length="285" mass="31362">MSTIVFLGAPSASEVHRSADEYHWRTVAWKSHPTSTQAANATRVYPPATLDAATRRISLMYNNVIFNEGKEEEEEPDETFFTWPPTAAPGDEPDSQEDHSIPPSFSTSPNLAVPHFSLFSQSLTSLTSLAKTRVKGTKKVSLLVAVLEVDGPDSFYLKTGKDAGKESWVLKMILGDEDGNVCKLTAWREVAQDWGGAGQEIGVKRGDILLLTDVMAAFEPATNVALTASPWQKPKLEICYRTMPYTHEDQRLRPDLRLGASDASVRKVAAVVRWFEHMAGLTGAQ</sequence>
<accession>A0AAD7BDT7</accession>
<dbReference type="SUPFAM" id="SSF50249">
    <property type="entry name" value="Nucleic acid-binding proteins"/>
    <property type="match status" value="1"/>
</dbReference>
<evidence type="ECO:0000313" key="3">
    <source>
        <dbReference type="Proteomes" id="UP001221142"/>
    </source>
</evidence>
<reference evidence="2" key="1">
    <citation type="submission" date="2023-03" db="EMBL/GenBank/DDBJ databases">
        <title>Massive genome expansion in bonnet fungi (Mycena s.s.) driven by repeated elements and novel gene families across ecological guilds.</title>
        <authorList>
            <consortium name="Lawrence Berkeley National Laboratory"/>
            <person name="Harder C.B."/>
            <person name="Miyauchi S."/>
            <person name="Viragh M."/>
            <person name="Kuo A."/>
            <person name="Thoen E."/>
            <person name="Andreopoulos B."/>
            <person name="Lu D."/>
            <person name="Skrede I."/>
            <person name="Drula E."/>
            <person name="Henrissat B."/>
            <person name="Morin E."/>
            <person name="Kohler A."/>
            <person name="Barry K."/>
            <person name="LaButti K."/>
            <person name="Morin E."/>
            <person name="Salamov A."/>
            <person name="Lipzen A."/>
            <person name="Mereny Z."/>
            <person name="Hegedus B."/>
            <person name="Baldrian P."/>
            <person name="Stursova M."/>
            <person name="Weitz H."/>
            <person name="Taylor A."/>
            <person name="Grigoriev I.V."/>
            <person name="Nagy L.G."/>
            <person name="Martin F."/>
            <person name="Kauserud H."/>
        </authorList>
    </citation>
    <scope>NUCLEOTIDE SEQUENCE</scope>
    <source>
        <strain evidence="2">9284</strain>
    </source>
</reference>
<feature type="region of interest" description="Disordered" evidence="1">
    <location>
        <begin position="82"/>
        <end position="105"/>
    </location>
</feature>
<comment type="caution">
    <text evidence="2">The sequence shown here is derived from an EMBL/GenBank/DDBJ whole genome shotgun (WGS) entry which is preliminary data.</text>
</comment>
<proteinExistence type="predicted"/>
<keyword evidence="3" id="KW-1185">Reference proteome</keyword>
<organism evidence="2 3">
    <name type="scientific">Roridomyces roridus</name>
    <dbReference type="NCBI Taxonomy" id="1738132"/>
    <lineage>
        <taxon>Eukaryota</taxon>
        <taxon>Fungi</taxon>
        <taxon>Dikarya</taxon>
        <taxon>Basidiomycota</taxon>
        <taxon>Agaricomycotina</taxon>
        <taxon>Agaricomycetes</taxon>
        <taxon>Agaricomycetidae</taxon>
        <taxon>Agaricales</taxon>
        <taxon>Marasmiineae</taxon>
        <taxon>Mycenaceae</taxon>
        <taxon>Roridomyces</taxon>
    </lineage>
</organism>
<dbReference type="AlphaFoldDB" id="A0AAD7BDT7"/>
<name>A0AAD7BDT7_9AGAR</name>
<dbReference type="Gene3D" id="2.40.50.140">
    <property type="entry name" value="Nucleic acid-binding proteins"/>
    <property type="match status" value="1"/>
</dbReference>
<evidence type="ECO:0000313" key="2">
    <source>
        <dbReference type="EMBL" id="KAJ7618429.1"/>
    </source>
</evidence>
<dbReference type="EMBL" id="JARKIF010000019">
    <property type="protein sequence ID" value="KAJ7618429.1"/>
    <property type="molecule type" value="Genomic_DNA"/>
</dbReference>